<dbReference type="SUPFAM" id="SSF48435">
    <property type="entry name" value="Bacterial muramidases"/>
    <property type="match status" value="1"/>
</dbReference>
<comment type="caution">
    <text evidence="7">The sequence shown here is derived from an EMBL/GenBank/DDBJ whole genome shotgun (WGS) entry which is preliminary data.</text>
</comment>
<dbReference type="InterPro" id="IPR023346">
    <property type="entry name" value="Lysozyme-like_dom_sf"/>
</dbReference>
<feature type="signal peptide" evidence="5">
    <location>
        <begin position="1"/>
        <end position="23"/>
    </location>
</feature>
<feature type="domain" description="Transglycosylase SLT" evidence="6">
    <location>
        <begin position="383"/>
        <end position="492"/>
    </location>
</feature>
<evidence type="ECO:0000256" key="4">
    <source>
        <dbReference type="SAM" id="MobiDB-lite"/>
    </source>
</evidence>
<evidence type="ECO:0000313" key="7">
    <source>
        <dbReference type="EMBL" id="MDQ0465769.1"/>
    </source>
</evidence>
<evidence type="ECO:0000256" key="2">
    <source>
        <dbReference type="ARBA" id="ARBA00009387"/>
    </source>
</evidence>
<protein>
    <submittedName>
        <fullName evidence="7">Soluble lytic murein transglycosylase-like protein</fullName>
    </submittedName>
</protein>
<dbReference type="Proteomes" id="UP001228905">
    <property type="component" value="Unassembled WGS sequence"/>
</dbReference>
<dbReference type="InterPro" id="IPR000189">
    <property type="entry name" value="Transglyc_AS"/>
</dbReference>
<keyword evidence="3 5" id="KW-0732">Signal</keyword>
<comment type="similarity">
    <text evidence="1">Belongs to the transglycosylase Slt family.</text>
</comment>
<evidence type="ECO:0000256" key="5">
    <source>
        <dbReference type="SAM" id="SignalP"/>
    </source>
</evidence>
<dbReference type="PROSITE" id="PS00922">
    <property type="entry name" value="TRANSGLYCOSYLASE"/>
    <property type="match status" value="1"/>
</dbReference>
<dbReference type="SUPFAM" id="SSF53955">
    <property type="entry name" value="Lysozyme-like"/>
    <property type="match status" value="1"/>
</dbReference>
<evidence type="ECO:0000259" key="6">
    <source>
        <dbReference type="Pfam" id="PF01464"/>
    </source>
</evidence>
<evidence type="ECO:0000256" key="1">
    <source>
        <dbReference type="ARBA" id="ARBA00007734"/>
    </source>
</evidence>
<dbReference type="RefSeq" id="WP_307351375.1">
    <property type="nucleotide sequence ID" value="NZ_JAUSVS010000008.1"/>
</dbReference>
<sequence length="547" mass="59065">MALNRRTLFLTGAAFLAATPAFAAGPEVLTPWDEKIYRAAFAAAEQGDFESAENALSKVKDRLLVGQVMLAKLMHPSAYRASYDDLAEWLEDYSDQAGAERVYALAVRRRRTNGDQPRTPPFLTAAAGWQRVESAATAAGAGTTSADRSFRARDAYYSGDVPRALTLASACGEDWIVGLACYRLQRFEEAATAFRRVAGDEGNDEWLRSGAHFWTARSLASGNADPGDVIESLRAAARTPWTFYGMISERKLALWGEKLSFATPSRFNPLLIRASATCAPEPVPAPGLGLIKSSPRARRAAALMQVGRPVDAGQELRIGLALADTDKARREWRALILALNAPITSDADRPRPTPATPGAGRKPRKSGPEEYAAPELWPDGGFTLNKALVYALVRKESGFNPFAVSNAGAVGMMQLLPASAARAAGDDNLLTNILPLFDGPTNLRIGQDYFTWLMERGLGGGPAGYDVLRAVAAYNAGAGTVLNTLKKFGSDTDSLLLIESLPALQTRDYVEKVVAGYWAYRRKFGESTATLDAAARGEKLIDIRIDR</sequence>
<organism evidence="7 8">
    <name type="scientific">Caulobacter ginsengisoli</name>
    <dbReference type="NCBI Taxonomy" id="400775"/>
    <lineage>
        <taxon>Bacteria</taxon>
        <taxon>Pseudomonadati</taxon>
        <taxon>Pseudomonadota</taxon>
        <taxon>Alphaproteobacteria</taxon>
        <taxon>Caulobacterales</taxon>
        <taxon>Caulobacteraceae</taxon>
        <taxon>Caulobacter</taxon>
    </lineage>
</organism>
<dbReference type="PANTHER" id="PTHR37423:SF2">
    <property type="entry name" value="MEMBRANE-BOUND LYTIC MUREIN TRANSGLYCOSYLASE C"/>
    <property type="match status" value="1"/>
</dbReference>
<feature type="region of interest" description="Disordered" evidence="4">
    <location>
        <begin position="346"/>
        <end position="374"/>
    </location>
</feature>
<comment type="similarity">
    <text evidence="2">Belongs to the virb1 family.</text>
</comment>
<dbReference type="Pfam" id="PF01464">
    <property type="entry name" value="SLT"/>
    <property type="match status" value="1"/>
</dbReference>
<evidence type="ECO:0000313" key="8">
    <source>
        <dbReference type="Proteomes" id="UP001228905"/>
    </source>
</evidence>
<dbReference type="PANTHER" id="PTHR37423">
    <property type="entry name" value="SOLUBLE LYTIC MUREIN TRANSGLYCOSYLASE-RELATED"/>
    <property type="match status" value="1"/>
</dbReference>
<keyword evidence="8" id="KW-1185">Reference proteome</keyword>
<name>A0ABU0IUT5_9CAUL</name>
<gene>
    <name evidence="7" type="ORF">QO010_003561</name>
</gene>
<accession>A0ABU0IUT5</accession>
<evidence type="ECO:0000256" key="3">
    <source>
        <dbReference type="ARBA" id="ARBA00022729"/>
    </source>
</evidence>
<dbReference type="InterPro" id="IPR008258">
    <property type="entry name" value="Transglycosylase_SLT_dom_1"/>
</dbReference>
<dbReference type="EMBL" id="JAUSVS010000008">
    <property type="protein sequence ID" value="MDQ0465769.1"/>
    <property type="molecule type" value="Genomic_DNA"/>
</dbReference>
<feature type="chain" id="PRO_5045370606" evidence="5">
    <location>
        <begin position="24"/>
        <end position="547"/>
    </location>
</feature>
<dbReference type="Gene3D" id="1.10.530.10">
    <property type="match status" value="1"/>
</dbReference>
<dbReference type="InterPro" id="IPR008939">
    <property type="entry name" value="Lytic_TGlycosylase_superhlx_U"/>
</dbReference>
<reference evidence="7 8" key="1">
    <citation type="submission" date="2023-07" db="EMBL/GenBank/DDBJ databases">
        <title>Genomic Encyclopedia of Type Strains, Phase IV (KMG-IV): sequencing the most valuable type-strain genomes for metagenomic binning, comparative biology and taxonomic classification.</title>
        <authorList>
            <person name="Goeker M."/>
        </authorList>
    </citation>
    <scope>NUCLEOTIDE SEQUENCE [LARGE SCALE GENOMIC DNA]</scope>
    <source>
        <strain evidence="7 8">DSM 18695</strain>
    </source>
</reference>
<proteinExistence type="inferred from homology"/>